<reference evidence="2 3" key="1">
    <citation type="submission" date="2019-06" db="EMBL/GenBank/DDBJ databases">
        <title>Sequencing the genomes of 1000 actinobacteria strains.</title>
        <authorList>
            <person name="Klenk H.-P."/>
        </authorList>
    </citation>
    <scope>NUCLEOTIDE SEQUENCE [LARGE SCALE GENOMIC DNA]</scope>
    <source>
        <strain evidence="2 3">DSM 45456</strain>
    </source>
</reference>
<organism evidence="2 3">
    <name type="scientific">Saccharothrix saharensis</name>
    <dbReference type="NCBI Taxonomy" id="571190"/>
    <lineage>
        <taxon>Bacteria</taxon>
        <taxon>Bacillati</taxon>
        <taxon>Actinomycetota</taxon>
        <taxon>Actinomycetes</taxon>
        <taxon>Pseudonocardiales</taxon>
        <taxon>Pseudonocardiaceae</taxon>
        <taxon>Saccharothrix</taxon>
    </lineage>
</organism>
<dbReference type="Proteomes" id="UP000316628">
    <property type="component" value="Unassembled WGS sequence"/>
</dbReference>
<evidence type="ECO:0000313" key="3">
    <source>
        <dbReference type="Proteomes" id="UP000316628"/>
    </source>
</evidence>
<comment type="caution">
    <text evidence="2">The sequence shown here is derived from an EMBL/GenBank/DDBJ whole genome shotgun (WGS) entry which is preliminary data.</text>
</comment>
<protein>
    <submittedName>
        <fullName evidence="2">Uncharacterized protein</fullName>
    </submittedName>
</protein>
<accession>A0A543JME2</accession>
<feature type="compositionally biased region" description="Polar residues" evidence="1">
    <location>
        <begin position="60"/>
        <end position="70"/>
    </location>
</feature>
<feature type="region of interest" description="Disordered" evidence="1">
    <location>
        <begin position="30"/>
        <end position="79"/>
    </location>
</feature>
<proteinExistence type="predicted"/>
<name>A0A543JME2_9PSEU</name>
<sequence>MIGGDDVPGPVDHPPHLGARLVVVQRSWPGERASRRDQVPHTASQSVRSGAGVPPAISVSDATRSGTSSARLCAMPPPV</sequence>
<dbReference type="EMBL" id="VFPP01000001">
    <property type="protein sequence ID" value="TQM84009.1"/>
    <property type="molecule type" value="Genomic_DNA"/>
</dbReference>
<evidence type="ECO:0000313" key="2">
    <source>
        <dbReference type="EMBL" id="TQM84009.1"/>
    </source>
</evidence>
<keyword evidence="3" id="KW-1185">Reference proteome</keyword>
<dbReference type="AlphaFoldDB" id="A0A543JME2"/>
<gene>
    <name evidence="2" type="ORF">FHX81_6446</name>
</gene>
<evidence type="ECO:0000256" key="1">
    <source>
        <dbReference type="SAM" id="MobiDB-lite"/>
    </source>
</evidence>